<dbReference type="GeneID" id="103523170"/>
<dbReference type="GO" id="GO:0070286">
    <property type="term" value="P:axonemal dynein complex assembly"/>
    <property type="evidence" value="ECO:0007669"/>
    <property type="project" value="InterPro"/>
</dbReference>
<evidence type="ECO:0000256" key="1">
    <source>
        <dbReference type="ARBA" id="ARBA00023054"/>
    </source>
</evidence>
<dbReference type="GO" id="GO:0005858">
    <property type="term" value="C:axonemal dynein complex"/>
    <property type="evidence" value="ECO:0007669"/>
    <property type="project" value="InterPro"/>
</dbReference>
<keyword evidence="1 2" id="KW-0175">Coiled coil</keyword>
<evidence type="ECO:0000313" key="4">
    <source>
        <dbReference type="Proteomes" id="UP000079169"/>
    </source>
</evidence>
<gene>
    <name evidence="5" type="primary">LOC103523170</name>
</gene>
<dbReference type="Proteomes" id="UP000079169">
    <property type="component" value="Unplaced"/>
</dbReference>
<accession>A0A1S3DRR4</accession>
<feature type="non-terminal residue" evidence="5">
    <location>
        <position position="1"/>
    </location>
</feature>
<protein>
    <submittedName>
        <fullName evidence="5">Dynein regulatory complex protein 1</fullName>
    </submittedName>
</protein>
<reference evidence="5" key="1">
    <citation type="submission" date="2025-08" db="UniProtKB">
        <authorList>
            <consortium name="RefSeq"/>
        </authorList>
    </citation>
    <scope>IDENTIFICATION</scope>
</reference>
<dbReference type="GO" id="GO:0003352">
    <property type="term" value="P:regulation of cilium movement"/>
    <property type="evidence" value="ECO:0007669"/>
    <property type="project" value="TreeGrafter"/>
</dbReference>
<dbReference type="InterPro" id="IPR039505">
    <property type="entry name" value="DRC1/2_N"/>
</dbReference>
<sequence length="270" mass="33132">LEEESKQAQEQFQEISSRWSQISKMNDPLNIHNECEAQRQRCTELLKQKNNMIKVLKEDLEKCDEKYREDMENQNEDVNLLISRIEHQMKLLRKAYWYNLDLLQHAIHVEFKEFLEAKQKLWNRLFTKRNKLEQKTVEEKIETRKLYDEQLHELRLSYENEFRQKKIEYENQIQKLELELEQLKPNCLQLKLAFEYNFTLVQKRVEENMYNHSQQKRRNNKLNDLVMVLRQKAKQTREKSERDVKKLKDEIAKLNSKTLKIENISKQLYQ</sequence>
<name>A0A1S3DRR4_DIACI</name>
<dbReference type="AlphaFoldDB" id="A0A1S3DRR4"/>
<evidence type="ECO:0000256" key="2">
    <source>
        <dbReference type="SAM" id="Coils"/>
    </source>
</evidence>
<dbReference type="PANTHER" id="PTHR21625:SF1">
    <property type="entry name" value="DYNEIN REGULATORY COMPLEX PROTEIN 1"/>
    <property type="match status" value="1"/>
</dbReference>
<dbReference type="PaxDb" id="121845-A0A1S3DRR4"/>
<dbReference type="RefSeq" id="XP_008486459.1">
    <property type="nucleotide sequence ID" value="XM_008488237.1"/>
</dbReference>
<feature type="domain" description="Dynein regulatory complex protein 1/2 N-terminal" evidence="3">
    <location>
        <begin position="1"/>
        <end position="78"/>
    </location>
</feature>
<feature type="coiled-coil region" evidence="2">
    <location>
        <begin position="219"/>
        <end position="264"/>
    </location>
</feature>
<feature type="coiled-coil region" evidence="2">
    <location>
        <begin position="159"/>
        <end position="186"/>
    </location>
</feature>
<evidence type="ECO:0000259" key="3">
    <source>
        <dbReference type="Pfam" id="PF14772"/>
    </source>
</evidence>
<organism evidence="4 5">
    <name type="scientific">Diaphorina citri</name>
    <name type="common">Asian citrus psyllid</name>
    <dbReference type="NCBI Taxonomy" id="121845"/>
    <lineage>
        <taxon>Eukaryota</taxon>
        <taxon>Metazoa</taxon>
        <taxon>Ecdysozoa</taxon>
        <taxon>Arthropoda</taxon>
        <taxon>Hexapoda</taxon>
        <taxon>Insecta</taxon>
        <taxon>Pterygota</taxon>
        <taxon>Neoptera</taxon>
        <taxon>Paraneoptera</taxon>
        <taxon>Hemiptera</taxon>
        <taxon>Sternorrhyncha</taxon>
        <taxon>Psylloidea</taxon>
        <taxon>Psyllidae</taxon>
        <taxon>Diaphorininae</taxon>
        <taxon>Diaphorina</taxon>
    </lineage>
</organism>
<dbReference type="GO" id="GO:0060285">
    <property type="term" value="P:cilium-dependent cell motility"/>
    <property type="evidence" value="ECO:0007669"/>
    <property type="project" value="TreeGrafter"/>
</dbReference>
<dbReference type="STRING" id="121845.A0A1S3DRR4"/>
<evidence type="ECO:0000313" key="5">
    <source>
        <dbReference type="RefSeq" id="XP_008486459.1"/>
    </source>
</evidence>
<feature type="non-terminal residue" evidence="5">
    <location>
        <position position="270"/>
    </location>
</feature>
<dbReference type="Pfam" id="PF14772">
    <property type="entry name" value="NYD-SP28"/>
    <property type="match status" value="1"/>
</dbReference>
<keyword evidence="4" id="KW-1185">Reference proteome</keyword>
<feature type="coiled-coil region" evidence="2">
    <location>
        <begin position="39"/>
        <end position="88"/>
    </location>
</feature>
<dbReference type="KEGG" id="dci:103523170"/>
<dbReference type="InterPro" id="IPR039750">
    <property type="entry name" value="DRC1/DRC2"/>
</dbReference>
<proteinExistence type="predicted"/>
<dbReference type="PANTHER" id="PTHR21625">
    <property type="entry name" value="NYD-SP28 PROTEIN"/>
    <property type="match status" value="1"/>
</dbReference>